<comment type="caution">
    <text evidence="1">The sequence shown here is derived from an EMBL/GenBank/DDBJ whole genome shotgun (WGS) entry which is preliminary data.</text>
</comment>
<dbReference type="Proteomes" id="UP000498740">
    <property type="component" value="Unassembled WGS sequence"/>
</dbReference>
<accession>A0A7J0CHF9</accession>
<evidence type="ECO:0000313" key="1">
    <source>
        <dbReference type="EMBL" id="GFN01931.1"/>
    </source>
</evidence>
<reference evidence="1 2" key="1">
    <citation type="submission" date="2020-05" db="EMBL/GenBank/DDBJ databases">
        <title>Whole genome shotgun sequence of Streptomyces microflavus NBRC 13062.</title>
        <authorList>
            <person name="Komaki H."/>
            <person name="Tamura T."/>
        </authorList>
    </citation>
    <scope>NUCLEOTIDE SEQUENCE [LARGE SCALE GENOMIC DNA]</scope>
    <source>
        <strain evidence="1 2">NBRC 13062</strain>
    </source>
</reference>
<name>A0A7J0CHF9_STRMI</name>
<dbReference type="EMBL" id="BLWD01000001">
    <property type="protein sequence ID" value="GFN01931.1"/>
    <property type="molecule type" value="Genomic_DNA"/>
</dbReference>
<protein>
    <recommendedName>
        <fullName evidence="3">Phosphodiester glycosidase domain-containing protein</fullName>
    </recommendedName>
</protein>
<sequence length="445" mass="47979">MTPSIPVPLHDEDRQALAALRARGYHVHDIQEISRDQRPFAVRIAEQDRILAPGVRLHKETVELGGDDFTNVHTLRVALSAACVEAESESAGFHLSDWCSTDAVAAVNGSFSFISDEPGHQPAEPCLDFCSRHGETVSLPTVTKPAFLVYRGQPSLRTLPAVGTLIVGGSIREWIGSKEAAAPDNVRRGALAVFGAANCTILYADNALTGFTRFVERAGNVTPRDAGAVDAVVERVAPDIHVIRSVHPGGGANLFTGCYVLRAAATQARPLAVGAEVRVTGIAGIDTEELDCGISVGPSAADAAAGEVAAYDVSLGISPFRPVRYARTLLWKQGETLCFRVFDGAPLTDSFRGMTPVEVAHHLSRTGVDPRAAYHLDGGQSSKIAFRYGEVSEVVGNLHYLQWPSSEETTFRWRGIEGRRLHSAFIVRAHTERFRSRQERRVAGG</sequence>
<proteinExistence type="predicted"/>
<evidence type="ECO:0000313" key="2">
    <source>
        <dbReference type="Proteomes" id="UP000498740"/>
    </source>
</evidence>
<organism evidence="1 2">
    <name type="scientific">Streptomyces microflavus</name>
    <name type="common">Streptomyces lipmanii</name>
    <dbReference type="NCBI Taxonomy" id="1919"/>
    <lineage>
        <taxon>Bacteria</taxon>
        <taxon>Bacillati</taxon>
        <taxon>Actinomycetota</taxon>
        <taxon>Actinomycetes</taxon>
        <taxon>Kitasatosporales</taxon>
        <taxon>Streptomycetaceae</taxon>
        <taxon>Streptomyces</taxon>
    </lineage>
</organism>
<evidence type="ECO:0008006" key="3">
    <source>
        <dbReference type="Google" id="ProtNLM"/>
    </source>
</evidence>
<gene>
    <name evidence="1" type="ORF">Smic_04870</name>
</gene>
<dbReference type="AlphaFoldDB" id="A0A7J0CHF9"/>